<evidence type="ECO:0000313" key="3">
    <source>
        <dbReference type="Proteomes" id="UP001500416"/>
    </source>
</evidence>
<reference evidence="2 3" key="1">
    <citation type="journal article" date="2019" name="Int. J. Syst. Evol. Microbiol.">
        <title>The Global Catalogue of Microorganisms (GCM) 10K type strain sequencing project: providing services to taxonomists for standard genome sequencing and annotation.</title>
        <authorList>
            <consortium name="The Broad Institute Genomics Platform"/>
            <consortium name="The Broad Institute Genome Sequencing Center for Infectious Disease"/>
            <person name="Wu L."/>
            <person name="Ma J."/>
        </authorList>
    </citation>
    <scope>NUCLEOTIDE SEQUENCE [LARGE SCALE GENOMIC DNA]</scope>
    <source>
        <strain evidence="2 3">JCM 3380</strain>
    </source>
</reference>
<gene>
    <name evidence="2" type="ORF">GCM10010492_12720</name>
</gene>
<evidence type="ECO:0000256" key="1">
    <source>
        <dbReference type="SAM" id="MobiDB-lite"/>
    </source>
</evidence>
<organism evidence="2 3">
    <name type="scientific">Saccharothrix mutabilis subsp. mutabilis</name>
    <dbReference type="NCBI Taxonomy" id="66855"/>
    <lineage>
        <taxon>Bacteria</taxon>
        <taxon>Bacillati</taxon>
        <taxon>Actinomycetota</taxon>
        <taxon>Actinomycetes</taxon>
        <taxon>Pseudonocardiales</taxon>
        <taxon>Pseudonocardiaceae</taxon>
        <taxon>Saccharothrix</taxon>
    </lineage>
</organism>
<proteinExistence type="predicted"/>
<protein>
    <submittedName>
        <fullName evidence="2">Uncharacterized protein</fullName>
    </submittedName>
</protein>
<dbReference type="EMBL" id="BAAABU010000002">
    <property type="protein sequence ID" value="GAA0216349.1"/>
    <property type="molecule type" value="Genomic_DNA"/>
</dbReference>
<feature type="region of interest" description="Disordered" evidence="1">
    <location>
        <begin position="1"/>
        <end position="50"/>
    </location>
</feature>
<accession>A0ABN0TA54</accession>
<feature type="compositionally biased region" description="Polar residues" evidence="1">
    <location>
        <begin position="41"/>
        <end position="50"/>
    </location>
</feature>
<comment type="caution">
    <text evidence="2">The sequence shown here is derived from an EMBL/GenBank/DDBJ whole genome shotgun (WGS) entry which is preliminary data.</text>
</comment>
<sequence>MPGQLKVPPNDIPHGHVVIDNQNPPNLTHPHKVRPTHPAIPTTTNTVTAP</sequence>
<keyword evidence="3" id="KW-1185">Reference proteome</keyword>
<dbReference type="Proteomes" id="UP001500416">
    <property type="component" value="Unassembled WGS sequence"/>
</dbReference>
<evidence type="ECO:0000313" key="2">
    <source>
        <dbReference type="EMBL" id="GAA0216349.1"/>
    </source>
</evidence>
<name>A0ABN0TA54_9PSEU</name>